<dbReference type="CDD" id="cd02803">
    <property type="entry name" value="OYE_like_FMN_family"/>
    <property type="match status" value="1"/>
</dbReference>
<dbReference type="InterPro" id="IPR001155">
    <property type="entry name" value="OxRdtase_FMN_N"/>
</dbReference>
<evidence type="ECO:0000256" key="4">
    <source>
        <dbReference type="ARBA" id="ARBA00022643"/>
    </source>
</evidence>
<keyword evidence="5" id="KW-0479">Metal-binding</keyword>
<dbReference type="Pfam" id="PF00724">
    <property type="entry name" value="Oxidored_FMN"/>
    <property type="match status" value="1"/>
</dbReference>
<keyword evidence="8" id="KW-0411">Iron-sulfur</keyword>
<dbReference type="GO" id="GO:0046872">
    <property type="term" value="F:metal ion binding"/>
    <property type="evidence" value="ECO:0007669"/>
    <property type="project" value="UniProtKB-KW"/>
</dbReference>
<keyword evidence="6" id="KW-0560">Oxidoreductase</keyword>
<evidence type="ECO:0000259" key="9">
    <source>
        <dbReference type="Pfam" id="PF00724"/>
    </source>
</evidence>
<evidence type="ECO:0000256" key="2">
    <source>
        <dbReference type="ARBA" id="ARBA00001966"/>
    </source>
</evidence>
<evidence type="ECO:0000256" key="7">
    <source>
        <dbReference type="ARBA" id="ARBA00023004"/>
    </source>
</evidence>
<dbReference type="PANTHER" id="PTHR42917">
    <property type="entry name" value="2,4-DIENOYL-COA REDUCTASE"/>
    <property type="match status" value="1"/>
</dbReference>
<name>A0A9D2D0L1_9FIRM</name>
<gene>
    <name evidence="10" type="ORF">IAA08_00410</name>
</gene>
<reference evidence="10" key="2">
    <citation type="submission" date="2021-04" db="EMBL/GenBank/DDBJ databases">
        <authorList>
            <person name="Gilroy R."/>
        </authorList>
    </citation>
    <scope>NUCLEOTIDE SEQUENCE</scope>
    <source>
        <strain evidence="10">CHK192-9172</strain>
    </source>
</reference>
<dbReference type="PANTHER" id="PTHR42917:SF2">
    <property type="entry name" value="2,4-DIENOYL-COA REDUCTASE [(2E)-ENOYL-COA-PRODUCING]"/>
    <property type="match status" value="1"/>
</dbReference>
<dbReference type="EMBL" id="DXCH01000009">
    <property type="protein sequence ID" value="HIZ06379.1"/>
    <property type="molecule type" value="Genomic_DNA"/>
</dbReference>
<dbReference type="Proteomes" id="UP000824024">
    <property type="component" value="Unassembled WGS sequence"/>
</dbReference>
<dbReference type="GO" id="GO:0010181">
    <property type="term" value="F:FMN binding"/>
    <property type="evidence" value="ECO:0007669"/>
    <property type="project" value="InterPro"/>
</dbReference>
<comment type="cofactor">
    <cofactor evidence="1">
        <name>FMN</name>
        <dbReference type="ChEBI" id="CHEBI:58210"/>
    </cofactor>
</comment>
<evidence type="ECO:0000313" key="11">
    <source>
        <dbReference type="Proteomes" id="UP000824024"/>
    </source>
</evidence>
<feature type="domain" description="NADH:flavin oxidoreductase/NADH oxidase N-terminal" evidence="9">
    <location>
        <begin position="10"/>
        <end position="343"/>
    </location>
</feature>
<comment type="cofactor">
    <cofactor evidence="2">
        <name>[4Fe-4S] cluster</name>
        <dbReference type="ChEBI" id="CHEBI:49883"/>
    </cofactor>
</comment>
<dbReference type="Gene3D" id="3.20.20.70">
    <property type="entry name" value="Aldolase class I"/>
    <property type="match status" value="1"/>
</dbReference>
<evidence type="ECO:0000256" key="6">
    <source>
        <dbReference type="ARBA" id="ARBA00023002"/>
    </source>
</evidence>
<evidence type="ECO:0000256" key="8">
    <source>
        <dbReference type="ARBA" id="ARBA00023014"/>
    </source>
</evidence>
<evidence type="ECO:0000256" key="5">
    <source>
        <dbReference type="ARBA" id="ARBA00022723"/>
    </source>
</evidence>
<dbReference type="Pfam" id="PF12831">
    <property type="entry name" value="FAD_oxidored"/>
    <property type="match status" value="1"/>
</dbReference>
<dbReference type="GO" id="GO:0051536">
    <property type="term" value="F:iron-sulfur cluster binding"/>
    <property type="evidence" value="ECO:0007669"/>
    <property type="project" value="UniProtKB-KW"/>
</dbReference>
<protein>
    <submittedName>
        <fullName evidence="10">FAD-dependent oxidoreductase</fullName>
    </submittedName>
</protein>
<comment type="caution">
    <text evidence="10">The sequence shown here is derived from an EMBL/GenBank/DDBJ whole genome shotgun (WGS) entry which is preliminary data.</text>
</comment>
<dbReference type="GO" id="GO:0016491">
    <property type="term" value="F:oxidoreductase activity"/>
    <property type="evidence" value="ECO:0007669"/>
    <property type="project" value="UniProtKB-KW"/>
</dbReference>
<evidence type="ECO:0000256" key="1">
    <source>
        <dbReference type="ARBA" id="ARBA00001917"/>
    </source>
</evidence>
<keyword evidence="3" id="KW-0285">Flavoprotein</keyword>
<dbReference type="InterPro" id="IPR051793">
    <property type="entry name" value="NADH:flavin_oxidoreductase"/>
</dbReference>
<dbReference type="InterPro" id="IPR013785">
    <property type="entry name" value="Aldolase_TIM"/>
</dbReference>
<dbReference type="Gene3D" id="3.40.50.720">
    <property type="entry name" value="NAD(P)-binding Rossmann-like Domain"/>
    <property type="match status" value="1"/>
</dbReference>
<keyword evidence="7" id="KW-0408">Iron</keyword>
<keyword evidence="4" id="KW-0288">FMN</keyword>
<accession>A0A9D2D0L1</accession>
<dbReference type="SUPFAM" id="SSF51395">
    <property type="entry name" value="FMN-linked oxidoreductases"/>
    <property type="match status" value="1"/>
</dbReference>
<sequence length="485" mass="53686">MAENRNFPSIFQPLKVGPITLKNRLHFAPMVSAHADAETGRVTTDLIEYIGGQARNGVSLITIGSTPVDFARGRDYMGCLSVTNDFDVPGLTLLAEEAHRYGAKLSCELQYAGRIADPLFLNGMKALVPSVTPDMDPNEFAEITKEEIQDVIRLFQNAAKRLKRAGFDMIMLHGGHGNLTSAFFSPLTNQRTDEYGGSLEKRMTFGLQMAKALREAVGDKMAIEFRISQDEFLPGSPTWDEQAAYINALSEYIDLVNISNGLIWHPYYVRYMMPSYLEPRNLNVEAAAYIKQRVSIPVAVVGNIPDIQTAEAIIAEGKADMVSMARNLIADSDFVTKAERGQAKTIRPCLHCLDCVTFPNVGHPLRCAVNPVAGRETKYHFISRSDTPKKVLIAGGGPAGMMAAQICARRGHSVILCEKSDHLGGRMLEASALYAKDYHRRYLDWDIKTTQNCVSDIRLNTEVTRNRKLYASLLPKPISSVMPIP</sequence>
<organism evidence="10 11">
    <name type="scientific">Candidatus Eubacterium avistercoris</name>
    <dbReference type="NCBI Taxonomy" id="2838567"/>
    <lineage>
        <taxon>Bacteria</taxon>
        <taxon>Bacillati</taxon>
        <taxon>Bacillota</taxon>
        <taxon>Clostridia</taxon>
        <taxon>Eubacteriales</taxon>
        <taxon>Eubacteriaceae</taxon>
        <taxon>Eubacterium</taxon>
    </lineage>
</organism>
<evidence type="ECO:0000313" key="10">
    <source>
        <dbReference type="EMBL" id="HIZ06379.1"/>
    </source>
</evidence>
<reference evidence="10" key="1">
    <citation type="journal article" date="2021" name="PeerJ">
        <title>Extensive microbial diversity within the chicken gut microbiome revealed by metagenomics and culture.</title>
        <authorList>
            <person name="Gilroy R."/>
            <person name="Ravi A."/>
            <person name="Getino M."/>
            <person name="Pursley I."/>
            <person name="Horton D.L."/>
            <person name="Alikhan N.F."/>
            <person name="Baker D."/>
            <person name="Gharbi K."/>
            <person name="Hall N."/>
            <person name="Watson M."/>
            <person name="Adriaenssens E.M."/>
            <person name="Foster-Nyarko E."/>
            <person name="Jarju S."/>
            <person name="Secka A."/>
            <person name="Antonio M."/>
            <person name="Oren A."/>
            <person name="Chaudhuri R.R."/>
            <person name="La Ragione R."/>
            <person name="Hildebrand F."/>
            <person name="Pallen M.J."/>
        </authorList>
    </citation>
    <scope>NUCLEOTIDE SEQUENCE</scope>
    <source>
        <strain evidence="10">CHK192-9172</strain>
    </source>
</reference>
<proteinExistence type="predicted"/>
<dbReference type="AlphaFoldDB" id="A0A9D2D0L1"/>
<evidence type="ECO:0000256" key="3">
    <source>
        <dbReference type="ARBA" id="ARBA00022630"/>
    </source>
</evidence>
<dbReference type="SUPFAM" id="SSF51971">
    <property type="entry name" value="Nucleotide-binding domain"/>
    <property type="match status" value="1"/>
</dbReference>